<dbReference type="Pfam" id="PF10442">
    <property type="entry name" value="FIST_C"/>
    <property type="match status" value="1"/>
</dbReference>
<evidence type="ECO:0000313" key="6">
    <source>
        <dbReference type="Proteomes" id="UP000593580"/>
    </source>
</evidence>
<dbReference type="KEGG" id="spal:FM071_04200"/>
<dbReference type="SUPFAM" id="SSF55785">
    <property type="entry name" value="PYP-like sensor domain (PAS domain)"/>
    <property type="match status" value="1"/>
</dbReference>
<dbReference type="SUPFAM" id="SSF47384">
    <property type="entry name" value="Homodimeric domain of signal transducing histidine kinase"/>
    <property type="match status" value="1"/>
</dbReference>
<dbReference type="InterPro" id="IPR003661">
    <property type="entry name" value="HisK_dim/P_dom"/>
</dbReference>
<dbReference type="Gene3D" id="3.30.565.10">
    <property type="entry name" value="Histidine kinase-like ATPase, C-terminal domain"/>
    <property type="match status" value="1"/>
</dbReference>
<protein>
    <recommendedName>
        <fullName evidence="2">histidine kinase</fullName>
        <ecNumber evidence="2">2.7.13.3</ecNumber>
    </recommendedName>
</protein>
<dbReference type="PROSITE" id="PS50109">
    <property type="entry name" value="HIS_KIN"/>
    <property type="match status" value="1"/>
</dbReference>
<dbReference type="InterPro" id="IPR004358">
    <property type="entry name" value="Sig_transdc_His_kin-like_C"/>
</dbReference>
<feature type="domain" description="Histidine kinase" evidence="4">
    <location>
        <begin position="554"/>
        <end position="769"/>
    </location>
</feature>
<evidence type="ECO:0000313" key="5">
    <source>
        <dbReference type="EMBL" id="QOP45526.1"/>
    </source>
</evidence>
<dbReference type="RefSeq" id="WP_193111769.1">
    <property type="nucleotide sequence ID" value="NZ_CP041406.1"/>
</dbReference>
<dbReference type="SMART" id="SM00086">
    <property type="entry name" value="PAC"/>
    <property type="match status" value="1"/>
</dbReference>
<dbReference type="SMART" id="SM01204">
    <property type="entry name" value="FIST_C"/>
    <property type="match status" value="1"/>
</dbReference>
<dbReference type="Pfam" id="PF02518">
    <property type="entry name" value="HATPase_c"/>
    <property type="match status" value="1"/>
</dbReference>
<dbReference type="EC" id="2.7.13.3" evidence="2"/>
<dbReference type="InterPro" id="IPR005467">
    <property type="entry name" value="His_kinase_dom"/>
</dbReference>
<dbReference type="InterPro" id="IPR019494">
    <property type="entry name" value="FIST_C"/>
</dbReference>
<dbReference type="EMBL" id="CP041406">
    <property type="protein sequence ID" value="QOP45526.1"/>
    <property type="molecule type" value="Genomic_DNA"/>
</dbReference>
<reference evidence="5 6" key="1">
    <citation type="submission" date="2019-07" db="EMBL/GenBank/DDBJ databases">
        <title>Sulfurimonas paralvinellae sp. nov., a novel mesophilic, hydrogen- and sulfur-oxidizing chemolithoautotroph within the Epsilonproteo- bacteria isolated from a deep-sea hydrothermal vent polychaete nest, reclassification of Thiomicrospira denitrificans as Sulfurimonas denitrificans comb. nov. and emended description of the genus Sulfurimonas.</title>
        <authorList>
            <person name="Wang S."/>
            <person name="Jiang L."/>
            <person name="Shao Z."/>
        </authorList>
    </citation>
    <scope>NUCLEOTIDE SEQUENCE [LARGE SCALE GENOMIC DNA]</scope>
    <source>
        <strain evidence="5 6">GO25</strain>
    </source>
</reference>
<dbReference type="CDD" id="cd00082">
    <property type="entry name" value="HisKA"/>
    <property type="match status" value="1"/>
</dbReference>
<dbReference type="InterPro" id="IPR035965">
    <property type="entry name" value="PAS-like_dom_sf"/>
</dbReference>
<dbReference type="InterPro" id="IPR036097">
    <property type="entry name" value="HisK_dim/P_sf"/>
</dbReference>
<dbReference type="SMART" id="SM00897">
    <property type="entry name" value="FIST"/>
    <property type="match status" value="1"/>
</dbReference>
<organism evidence="5 6">
    <name type="scientific">Sulfurimonas paralvinellae</name>
    <dbReference type="NCBI Taxonomy" id="317658"/>
    <lineage>
        <taxon>Bacteria</taxon>
        <taxon>Pseudomonadati</taxon>
        <taxon>Campylobacterota</taxon>
        <taxon>Epsilonproteobacteria</taxon>
        <taxon>Campylobacterales</taxon>
        <taxon>Sulfurimonadaceae</taxon>
        <taxon>Sulfurimonas</taxon>
    </lineage>
</organism>
<dbReference type="InterPro" id="IPR003594">
    <property type="entry name" value="HATPase_dom"/>
</dbReference>
<dbReference type="Proteomes" id="UP000593580">
    <property type="component" value="Chromosome"/>
</dbReference>
<keyword evidence="6" id="KW-1185">Reference proteome</keyword>
<dbReference type="InterPro" id="IPR013702">
    <property type="entry name" value="FIST_domain_N"/>
</dbReference>
<evidence type="ECO:0000259" key="4">
    <source>
        <dbReference type="PROSITE" id="PS50109"/>
    </source>
</evidence>
<gene>
    <name evidence="5" type="ORF">FM071_04200</name>
</gene>
<evidence type="ECO:0000256" key="2">
    <source>
        <dbReference type="ARBA" id="ARBA00012438"/>
    </source>
</evidence>
<evidence type="ECO:0000256" key="1">
    <source>
        <dbReference type="ARBA" id="ARBA00000085"/>
    </source>
</evidence>
<dbReference type="Gene3D" id="3.30.450.20">
    <property type="entry name" value="PAS domain"/>
    <property type="match status" value="1"/>
</dbReference>
<dbReference type="SMART" id="SM00387">
    <property type="entry name" value="HATPase_c"/>
    <property type="match status" value="1"/>
</dbReference>
<dbReference type="InterPro" id="IPR036890">
    <property type="entry name" value="HATPase_C_sf"/>
</dbReference>
<dbReference type="Pfam" id="PF08495">
    <property type="entry name" value="FIST"/>
    <property type="match status" value="1"/>
</dbReference>
<dbReference type="SUPFAM" id="SSF55874">
    <property type="entry name" value="ATPase domain of HSP90 chaperone/DNA topoisomerase II/histidine kinase"/>
    <property type="match status" value="1"/>
</dbReference>
<sequence>MQTRIYVFNKQDTLDIININEKEEIDSAFSILIQLFSGEDEKRIEQILDYLSTTFPKATIITASTDGEIANESVLTESSVAAISTFTDTTIEIAYTKEIESFDAGRELAEKLSCENTKLLITFANGLHCNGEEFLNGIGSVNADLVVAGGLTGDNAKFQKCYVGINSKLYDRGAVAIVLNSNKLQVDNFYSFGWQTIGLKHTITKAKKNRVYTIDGISAVAFYKKYLGDEIANLLPETGIEFPLIIEKDGFKKARAITSKYEDGSLGFAGNLNEGEKVYLGIGKAETILSNPLQRSHHLNVESFFIYSCMARRHFLPDRIGEEIEPFAALAPTSGFFTYGEFFTHKKPELLNQTLTAVALSETPEKVKKTHLKQPSKTTTTDRTFQALRHILDVTSQELHLQTVFQKKINDELEAKTATLDAVGEMANLGHWELDLSTMKISWSNMNYKIFNIDPSNGVPSYFKLFHMVVKEDRKKLLQTKKILLDGEIHSLEIRMKGKDDTILHILISGKIVFNQNKPVKIIGTILDLTDIRMQDALLIQQSKSAQMGEMINMVAHQWRQPLNAISAAAIKLSMQNEMGILTENEIESTSKFIENVTQRMSQTINDFMNFTKSTNKKERIVFDEIFNDIFQIIGTQLENHNITVNIDIEKENALYTYKKELEHILINIIANARDALENIKDKDKEINIKAYTKEKLFVIKIADNAGGIDESIINRIFEPYFTTKETNKGTGLGLYMSKKILQEHLSGDIFVRNYNDGAEFTIIMDIENEK</sequence>
<dbReference type="PRINTS" id="PR00344">
    <property type="entry name" value="BCTRLSENSOR"/>
</dbReference>
<name>A0A7M1B7V7_9BACT</name>
<accession>A0A7M1B7V7</accession>
<dbReference type="PANTHER" id="PTHR43065">
    <property type="entry name" value="SENSOR HISTIDINE KINASE"/>
    <property type="match status" value="1"/>
</dbReference>
<dbReference type="AlphaFoldDB" id="A0A7M1B7V7"/>
<dbReference type="Gene3D" id="1.10.287.130">
    <property type="match status" value="1"/>
</dbReference>
<evidence type="ECO:0000256" key="3">
    <source>
        <dbReference type="ARBA" id="ARBA00022553"/>
    </source>
</evidence>
<comment type="catalytic activity">
    <reaction evidence="1">
        <text>ATP + protein L-histidine = ADP + protein N-phospho-L-histidine.</text>
        <dbReference type="EC" id="2.7.13.3"/>
    </reaction>
</comment>
<proteinExistence type="predicted"/>
<dbReference type="InterPro" id="IPR001610">
    <property type="entry name" value="PAC"/>
</dbReference>
<dbReference type="GO" id="GO:0000155">
    <property type="term" value="F:phosphorelay sensor kinase activity"/>
    <property type="evidence" value="ECO:0007669"/>
    <property type="project" value="InterPro"/>
</dbReference>
<keyword evidence="3" id="KW-0597">Phosphoprotein</keyword>